<comment type="caution">
    <text evidence="2">The sequence shown here is derived from an EMBL/GenBank/DDBJ whole genome shotgun (WGS) entry which is preliminary data.</text>
</comment>
<dbReference type="InterPro" id="IPR041726">
    <property type="entry name" value="ACAD10_11_N"/>
</dbReference>
<dbReference type="PANTHER" id="PTHR47829">
    <property type="entry name" value="HYDROLASE, PUTATIVE (AFU_ORTHOLOGUE AFUA_1G12880)-RELATED"/>
    <property type="match status" value="1"/>
</dbReference>
<dbReference type="Gene3D" id="3.30.200.20">
    <property type="entry name" value="Phosphorylase Kinase, domain 1"/>
    <property type="match status" value="1"/>
</dbReference>
<reference evidence="2 3" key="1">
    <citation type="submission" date="2022-04" db="EMBL/GenBank/DDBJ databases">
        <title>Identification of a novel bacterium isolated from mangrove sediments.</title>
        <authorList>
            <person name="Pan X."/>
        </authorList>
    </citation>
    <scope>NUCLEOTIDE SEQUENCE [LARGE SCALE GENOMIC DNA]</scope>
    <source>
        <strain evidence="2 3">B2638</strain>
    </source>
</reference>
<dbReference type="CDD" id="cd05154">
    <property type="entry name" value="ACAD10_11_N-like"/>
    <property type="match status" value="1"/>
</dbReference>
<dbReference type="Pfam" id="PF01636">
    <property type="entry name" value="APH"/>
    <property type="match status" value="1"/>
</dbReference>
<dbReference type="PANTHER" id="PTHR47829:SF1">
    <property type="entry name" value="HAD FAMILY PHOSPHATASE"/>
    <property type="match status" value="1"/>
</dbReference>
<evidence type="ECO:0000313" key="2">
    <source>
        <dbReference type="EMBL" id="MCJ2187313.1"/>
    </source>
</evidence>
<evidence type="ECO:0000259" key="1">
    <source>
        <dbReference type="Pfam" id="PF01636"/>
    </source>
</evidence>
<organism evidence="2 3">
    <name type="scientific">Novosphingobium beihaiensis</name>
    <dbReference type="NCBI Taxonomy" id="2930389"/>
    <lineage>
        <taxon>Bacteria</taxon>
        <taxon>Pseudomonadati</taxon>
        <taxon>Pseudomonadota</taxon>
        <taxon>Alphaproteobacteria</taxon>
        <taxon>Sphingomonadales</taxon>
        <taxon>Sphingomonadaceae</taxon>
        <taxon>Novosphingobium</taxon>
    </lineage>
</organism>
<accession>A0ABT0BQQ8</accession>
<dbReference type="RefSeq" id="WP_243920848.1">
    <property type="nucleotide sequence ID" value="NZ_JALHLG010000013.1"/>
</dbReference>
<dbReference type="InterPro" id="IPR052898">
    <property type="entry name" value="ACAD10-like"/>
</dbReference>
<feature type="domain" description="Aminoglycoside phosphotransferase" evidence="1">
    <location>
        <begin position="39"/>
        <end position="272"/>
    </location>
</feature>
<proteinExistence type="predicted"/>
<keyword evidence="3" id="KW-1185">Reference proteome</keyword>
<gene>
    <name evidence="2" type="ORF">MTR66_10880</name>
</gene>
<protein>
    <submittedName>
        <fullName evidence="2">Phosphotransferase family protein</fullName>
    </submittedName>
</protein>
<dbReference type="InterPro" id="IPR011009">
    <property type="entry name" value="Kinase-like_dom_sf"/>
</dbReference>
<dbReference type="InterPro" id="IPR002575">
    <property type="entry name" value="Aminoglycoside_PTrfase"/>
</dbReference>
<name>A0ABT0BQQ8_9SPHN</name>
<evidence type="ECO:0000313" key="3">
    <source>
        <dbReference type="Proteomes" id="UP001202281"/>
    </source>
</evidence>
<dbReference type="Gene3D" id="3.90.1200.10">
    <property type="match status" value="1"/>
</dbReference>
<sequence length="360" mass="40096">MPERTMEADLDKLAPVGPLTEWLDAHVPELGSGPLRTSLLSGGTSNVVLTLDRGEKPMVMRRPPEVPPPGAERGVLREARILTALNQTDVPHPVCYGSCPDDSVAGAPFYVMEKVDGWAPNLRDEKIHNEPPFDRMPYEYGIPFAIVDGLVKLANVDYEAIGLGDYGKPGKFLERQVDRWSGQLASYKERYGYEGRTLEGYAETEAWLRGAKLPEEVRGIIHGDVGTPNMMFQWGPPARLAAMIDWELSTIGDPMIDIGWFTGGMRDEENPDKEFPGALNNPGHFPTRQELARYYCAGTGRNIEDFRWFSILSRFKSGCLLEYKVAQAEAGILSKDTGRFFARIVENVFGETAAEVRRLS</sequence>
<dbReference type="Proteomes" id="UP001202281">
    <property type="component" value="Unassembled WGS sequence"/>
</dbReference>
<dbReference type="SUPFAM" id="SSF56112">
    <property type="entry name" value="Protein kinase-like (PK-like)"/>
    <property type="match status" value="1"/>
</dbReference>
<dbReference type="EMBL" id="JALHLG010000013">
    <property type="protein sequence ID" value="MCJ2187313.1"/>
    <property type="molecule type" value="Genomic_DNA"/>
</dbReference>